<name>A0A1I3BHF3_9PLAN</name>
<dbReference type="AlphaFoldDB" id="A0A1I3BHF3"/>
<protein>
    <submittedName>
        <fullName evidence="1">Uncharacterized protein</fullName>
    </submittedName>
</protein>
<sequence length="92" mass="10806">MTSFEHSSPDPVDLPDCRLYVPEPTGWKAQILTSGEKVYCFAKNPGEDYYHLILDGEVFMQKGNEIFCLRCALRQNILTRDRLFWQHRVKKN</sequence>
<keyword evidence="2" id="KW-1185">Reference proteome</keyword>
<dbReference type="EMBL" id="FOQD01000001">
    <property type="protein sequence ID" value="SFH61734.1"/>
    <property type="molecule type" value="Genomic_DNA"/>
</dbReference>
<dbReference type="OrthoDB" id="214926at2"/>
<dbReference type="RefSeq" id="WP_139228190.1">
    <property type="nucleotide sequence ID" value="NZ_FOQD01000001.1"/>
</dbReference>
<evidence type="ECO:0000313" key="1">
    <source>
        <dbReference type="EMBL" id="SFH61734.1"/>
    </source>
</evidence>
<proteinExistence type="predicted"/>
<accession>A0A1I3BHF3</accession>
<evidence type="ECO:0000313" key="2">
    <source>
        <dbReference type="Proteomes" id="UP000199518"/>
    </source>
</evidence>
<organism evidence="1 2">
    <name type="scientific">Planctomicrobium piriforme</name>
    <dbReference type="NCBI Taxonomy" id="1576369"/>
    <lineage>
        <taxon>Bacteria</taxon>
        <taxon>Pseudomonadati</taxon>
        <taxon>Planctomycetota</taxon>
        <taxon>Planctomycetia</taxon>
        <taxon>Planctomycetales</taxon>
        <taxon>Planctomycetaceae</taxon>
        <taxon>Planctomicrobium</taxon>
    </lineage>
</organism>
<dbReference type="STRING" id="1576369.SAMN05421753_101457"/>
<dbReference type="Proteomes" id="UP000199518">
    <property type="component" value="Unassembled WGS sequence"/>
</dbReference>
<gene>
    <name evidence="1" type="ORF">SAMN05421753_101457</name>
</gene>
<reference evidence="2" key="1">
    <citation type="submission" date="2016-10" db="EMBL/GenBank/DDBJ databases">
        <authorList>
            <person name="Varghese N."/>
            <person name="Submissions S."/>
        </authorList>
    </citation>
    <scope>NUCLEOTIDE SEQUENCE [LARGE SCALE GENOMIC DNA]</scope>
    <source>
        <strain evidence="2">DSM 26348</strain>
    </source>
</reference>